<sequence length="145" mass="16447">MPTFQDFNFKLLVVEKLMYDDGTLSPRFALSEHLEGLGITQAPYDYAYAVGKEFQVLDEARAYFEALEISAEQLATVDSVLFDGGNQAFMECAPVWDGEDDLFDVRSLDDLDLVPNLRRFEGAEDLFYQRPEMLEALTARGIEVD</sequence>
<evidence type="ECO:0000259" key="1">
    <source>
        <dbReference type="Pfam" id="PF21832"/>
    </source>
</evidence>
<dbReference type="Proteomes" id="UP001348641">
    <property type="component" value="Unassembled WGS sequence"/>
</dbReference>
<protein>
    <recommendedName>
        <fullName evidence="1">DUF6892 domain-containing protein</fullName>
    </recommendedName>
</protein>
<comment type="caution">
    <text evidence="2">The sequence shown here is derived from an EMBL/GenBank/DDBJ whole genome shotgun (WGS) entry which is preliminary data.</text>
</comment>
<organism evidence="2 3">
    <name type="scientific">Nocardiopsis tropica</name>
    <dbReference type="NCBI Taxonomy" id="109330"/>
    <lineage>
        <taxon>Bacteria</taxon>
        <taxon>Bacillati</taxon>
        <taxon>Actinomycetota</taxon>
        <taxon>Actinomycetes</taxon>
        <taxon>Streptosporangiales</taxon>
        <taxon>Nocardiopsidaceae</taxon>
        <taxon>Nocardiopsis</taxon>
    </lineage>
</organism>
<reference evidence="2 3" key="1">
    <citation type="submission" date="2023-07" db="EMBL/GenBank/DDBJ databases">
        <authorList>
            <person name="Girao M."/>
            <person name="Carvalho M.F."/>
        </authorList>
    </citation>
    <scope>NUCLEOTIDE SEQUENCE [LARGE SCALE GENOMIC DNA]</scope>
    <source>
        <strain evidence="2 3">66/93</strain>
    </source>
</reference>
<feature type="domain" description="DUF6892" evidence="1">
    <location>
        <begin position="2"/>
        <end position="144"/>
    </location>
</feature>
<dbReference type="Pfam" id="PF21832">
    <property type="entry name" value="DUF6892"/>
    <property type="match status" value="1"/>
</dbReference>
<dbReference type="EMBL" id="JAUUCC010000027">
    <property type="protein sequence ID" value="MEE2051280.1"/>
    <property type="molecule type" value="Genomic_DNA"/>
</dbReference>
<proteinExistence type="predicted"/>
<accession>A0ABU7KPR6</accession>
<evidence type="ECO:0000313" key="3">
    <source>
        <dbReference type="Proteomes" id="UP001348641"/>
    </source>
</evidence>
<evidence type="ECO:0000313" key="2">
    <source>
        <dbReference type="EMBL" id="MEE2051280.1"/>
    </source>
</evidence>
<dbReference type="RefSeq" id="WP_330158429.1">
    <property type="nucleotide sequence ID" value="NZ_BAAAJA010000008.1"/>
</dbReference>
<name>A0ABU7KPR6_9ACTN</name>
<gene>
    <name evidence="2" type="ORF">Q8A49_12335</name>
</gene>
<dbReference type="InterPro" id="IPR054187">
    <property type="entry name" value="DUF6892"/>
</dbReference>